<dbReference type="EMBL" id="OZ037947">
    <property type="protein sequence ID" value="CAL1707722.1"/>
    <property type="molecule type" value="Genomic_DNA"/>
</dbReference>
<accession>A0ABP1DKN1</accession>
<protein>
    <submittedName>
        <fullName evidence="1">Uncharacterized protein</fullName>
    </submittedName>
</protein>
<keyword evidence="2" id="KW-1185">Reference proteome</keyword>
<name>A0ABP1DKN1_9APHY</name>
<gene>
    <name evidence="1" type="ORF">GFSPODELE1_LOCUS6505</name>
</gene>
<dbReference type="Proteomes" id="UP001497453">
    <property type="component" value="Chromosome 4"/>
</dbReference>
<reference evidence="2" key="1">
    <citation type="submission" date="2024-04" db="EMBL/GenBank/DDBJ databases">
        <authorList>
            <person name="Shaw F."/>
            <person name="Minotto A."/>
        </authorList>
    </citation>
    <scope>NUCLEOTIDE SEQUENCE [LARGE SCALE GENOMIC DNA]</scope>
</reference>
<evidence type="ECO:0000313" key="2">
    <source>
        <dbReference type="Proteomes" id="UP001497453"/>
    </source>
</evidence>
<evidence type="ECO:0000313" key="1">
    <source>
        <dbReference type="EMBL" id="CAL1707722.1"/>
    </source>
</evidence>
<organism evidence="1 2">
    <name type="scientific">Somion occarium</name>
    <dbReference type="NCBI Taxonomy" id="3059160"/>
    <lineage>
        <taxon>Eukaryota</taxon>
        <taxon>Fungi</taxon>
        <taxon>Dikarya</taxon>
        <taxon>Basidiomycota</taxon>
        <taxon>Agaricomycotina</taxon>
        <taxon>Agaricomycetes</taxon>
        <taxon>Polyporales</taxon>
        <taxon>Cerrenaceae</taxon>
        <taxon>Somion</taxon>
    </lineage>
</organism>
<proteinExistence type="predicted"/>
<sequence>MANPVVVQDGFPQYCHPIDPSAFWVLLDMMLECSISGIGSSEWVSQILAGSCLIDVQTKTDGRMCLSCSWLRRGIVDLYSWDAYSQISLECRSLLLKSIVSPHCSHRSTTAGNYWPLSVRGYFLRQTLIDGLAGHGREEMYYMFRECDIVYETLGRGAGEDRRRQDIRGLYQRREHDDL</sequence>